<dbReference type="GO" id="GO:0003677">
    <property type="term" value="F:DNA binding"/>
    <property type="evidence" value="ECO:0007669"/>
    <property type="project" value="UniProtKB-KW"/>
</dbReference>
<dbReference type="SUPFAM" id="SSF48008">
    <property type="entry name" value="GntR ligand-binding domain-like"/>
    <property type="match status" value="1"/>
</dbReference>
<keyword evidence="1" id="KW-0805">Transcription regulation</keyword>
<name>C6XPU2_HIRBI</name>
<dbReference type="Proteomes" id="UP000002745">
    <property type="component" value="Chromosome"/>
</dbReference>
<dbReference type="InterPro" id="IPR011711">
    <property type="entry name" value="GntR_C"/>
</dbReference>
<dbReference type="SMART" id="SM00895">
    <property type="entry name" value="FCD"/>
    <property type="match status" value="1"/>
</dbReference>
<evidence type="ECO:0000313" key="6">
    <source>
        <dbReference type="Proteomes" id="UP000002745"/>
    </source>
</evidence>
<evidence type="ECO:0000313" key="5">
    <source>
        <dbReference type="EMBL" id="ACT60357.1"/>
    </source>
</evidence>
<dbReference type="AlphaFoldDB" id="C6XPU2"/>
<evidence type="ECO:0000256" key="2">
    <source>
        <dbReference type="ARBA" id="ARBA00023125"/>
    </source>
</evidence>
<dbReference type="GO" id="GO:0003700">
    <property type="term" value="F:DNA-binding transcription factor activity"/>
    <property type="evidence" value="ECO:0007669"/>
    <property type="project" value="InterPro"/>
</dbReference>
<dbReference type="eggNOG" id="COG1802">
    <property type="taxonomic scope" value="Bacteria"/>
</dbReference>
<proteinExistence type="predicted"/>
<dbReference type="STRING" id="582402.Hbal_2683"/>
<evidence type="ECO:0000256" key="1">
    <source>
        <dbReference type="ARBA" id="ARBA00023015"/>
    </source>
</evidence>
<evidence type="ECO:0000256" key="3">
    <source>
        <dbReference type="ARBA" id="ARBA00023163"/>
    </source>
</evidence>
<dbReference type="KEGG" id="hba:Hbal_2683"/>
<sequence>MGGRKNNRLDKNAGVIKGKEKESLSDVAYQAVLQGLFDRIVPVGAFVSQSKLVELLGVPIQPLRDALRVLEAEGVLEIHPRSGIQFLKPDLELIRSTYQFRTLIEKAAVRHFAEMGDAETAVNLLEEHRDVVGLIEKNDIDQDILERIEGLEQSLHGNIIASMNNPLIENTGRRLKNYVVLIRLERLITKPLALRSLKEHIAILEACVARDADRAEAAVADHFHAAMQRILGFI</sequence>
<dbReference type="OrthoDB" id="7620579at2"/>
<dbReference type="InterPro" id="IPR000524">
    <property type="entry name" value="Tscrpt_reg_HTH_GntR"/>
</dbReference>
<dbReference type="Pfam" id="PF07729">
    <property type="entry name" value="FCD"/>
    <property type="match status" value="1"/>
</dbReference>
<dbReference type="Gene3D" id="1.20.120.530">
    <property type="entry name" value="GntR ligand-binding domain-like"/>
    <property type="match status" value="1"/>
</dbReference>
<dbReference type="Pfam" id="PF00392">
    <property type="entry name" value="GntR"/>
    <property type="match status" value="1"/>
</dbReference>
<dbReference type="InterPro" id="IPR036388">
    <property type="entry name" value="WH-like_DNA-bd_sf"/>
</dbReference>
<keyword evidence="3" id="KW-0804">Transcription</keyword>
<dbReference type="PANTHER" id="PTHR43537:SF5">
    <property type="entry name" value="UXU OPERON TRANSCRIPTIONAL REGULATOR"/>
    <property type="match status" value="1"/>
</dbReference>
<organism evidence="5 6">
    <name type="scientific">Hirschia baltica (strain ATCC 49814 / DSM 5838 / IFAM 1418)</name>
    <dbReference type="NCBI Taxonomy" id="582402"/>
    <lineage>
        <taxon>Bacteria</taxon>
        <taxon>Pseudomonadati</taxon>
        <taxon>Pseudomonadota</taxon>
        <taxon>Alphaproteobacteria</taxon>
        <taxon>Hyphomonadales</taxon>
        <taxon>Hyphomonadaceae</taxon>
        <taxon>Hirschia</taxon>
    </lineage>
</organism>
<feature type="domain" description="GntR C-terminal" evidence="4">
    <location>
        <begin position="96"/>
        <end position="225"/>
    </location>
</feature>
<keyword evidence="2" id="KW-0238">DNA-binding</keyword>
<dbReference type="PANTHER" id="PTHR43537">
    <property type="entry name" value="TRANSCRIPTIONAL REGULATOR, GNTR FAMILY"/>
    <property type="match status" value="1"/>
</dbReference>
<accession>C6XPU2</accession>
<dbReference type="InterPro" id="IPR008920">
    <property type="entry name" value="TF_FadR/GntR_C"/>
</dbReference>
<dbReference type="Gene3D" id="1.10.10.10">
    <property type="entry name" value="Winged helix-like DNA-binding domain superfamily/Winged helix DNA-binding domain"/>
    <property type="match status" value="1"/>
</dbReference>
<dbReference type="InterPro" id="IPR036390">
    <property type="entry name" value="WH_DNA-bd_sf"/>
</dbReference>
<reference evidence="6" key="1">
    <citation type="journal article" date="2011" name="J. Bacteriol.">
        <title>Genome sequences of eight morphologically diverse alphaproteobacteria.</title>
        <authorList>
            <consortium name="US DOE Joint Genome Institute"/>
            <person name="Brown P.J."/>
            <person name="Kysela D.T."/>
            <person name="Buechlein A."/>
            <person name="Hemmerich C."/>
            <person name="Brun Y.V."/>
        </authorList>
    </citation>
    <scope>NUCLEOTIDE SEQUENCE [LARGE SCALE GENOMIC DNA]</scope>
    <source>
        <strain evidence="6">ATCC 49814 / DSM 5838 / IFAM 1418</strain>
    </source>
</reference>
<dbReference type="SUPFAM" id="SSF46785">
    <property type="entry name" value="Winged helix' DNA-binding domain"/>
    <property type="match status" value="1"/>
</dbReference>
<dbReference type="HOGENOM" id="CLU_017584_5_3_5"/>
<dbReference type="EMBL" id="CP001678">
    <property type="protein sequence ID" value="ACT60357.1"/>
    <property type="molecule type" value="Genomic_DNA"/>
</dbReference>
<protein>
    <submittedName>
        <fullName evidence="5">Transcriptional regulator, GntR family</fullName>
    </submittedName>
</protein>
<keyword evidence="6" id="KW-1185">Reference proteome</keyword>
<gene>
    <name evidence="5" type="ordered locus">Hbal_2683</name>
</gene>
<evidence type="ECO:0000259" key="4">
    <source>
        <dbReference type="SMART" id="SM00895"/>
    </source>
</evidence>